<dbReference type="PANTHER" id="PTHR40697">
    <property type="entry name" value="ACETOIN CATABOLISM PROTEIN X"/>
    <property type="match status" value="1"/>
</dbReference>
<proteinExistence type="predicted"/>
<protein>
    <submittedName>
        <fullName evidence="1">ATP-NAD kinase family protein</fullName>
    </submittedName>
</protein>
<dbReference type="SUPFAM" id="SSF111331">
    <property type="entry name" value="NAD kinase/diacylglycerol kinase-like"/>
    <property type="match status" value="1"/>
</dbReference>
<name>A0ABW8NI52_9GAMM</name>
<dbReference type="Proteomes" id="UP001620597">
    <property type="component" value="Unassembled WGS sequence"/>
</dbReference>
<comment type="caution">
    <text evidence="1">The sequence shown here is derived from an EMBL/GenBank/DDBJ whole genome shotgun (WGS) entry which is preliminary data.</text>
</comment>
<keyword evidence="1" id="KW-0808">Transferase</keyword>
<keyword evidence="2" id="KW-1185">Reference proteome</keyword>
<organism evidence="1 2">
    <name type="scientific">Oceanobacter antarcticus</name>
    <dbReference type="NCBI Taxonomy" id="3133425"/>
    <lineage>
        <taxon>Bacteria</taxon>
        <taxon>Pseudomonadati</taxon>
        <taxon>Pseudomonadota</taxon>
        <taxon>Gammaproteobacteria</taxon>
        <taxon>Oceanospirillales</taxon>
        <taxon>Oceanospirillaceae</taxon>
        <taxon>Oceanobacter</taxon>
    </lineage>
</organism>
<dbReference type="InterPro" id="IPR016064">
    <property type="entry name" value="NAD/diacylglycerol_kinase_sf"/>
</dbReference>
<dbReference type="PIRSF" id="PIRSF016907">
    <property type="entry name" value="Kin_ATP-NAD"/>
    <property type="match status" value="1"/>
</dbReference>
<gene>
    <name evidence="1" type="ORF">WG929_09525</name>
</gene>
<dbReference type="GO" id="GO:0016301">
    <property type="term" value="F:kinase activity"/>
    <property type="evidence" value="ECO:0007669"/>
    <property type="project" value="UniProtKB-KW"/>
</dbReference>
<dbReference type="PANTHER" id="PTHR40697:SF2">
    <property type="entry name" value="ATP-NAD KINASE-RELATED"/>
    <property type="match status" value="1"/>
</dbReference>
<dbReference type="RefSeq" id="WP_416205848.1">
    <property type="nucleotide sequence ID" value="NZ_JBBKTX010000010.1"/>
</dbReference>
<accession>A0ABW8NI52</accession>
<dbReference type="InterPro" id="IPR002504">
    <property type="entry name" value="NADK"/>
</dbReference>
<reference evidence="1 2" key="1">
    <citation type="submission" date="2024-03" db="EMBL/GenBank/DDBJ databases">
        <title>High-quality draft genome sequence of Oceanobacter sp. wDCs-4.</title>
        <authorList>
            <person name="Dong C."/>
        </authorList>
    </citation>
    <scope>NUCLEOTIDE SEQUENCE [LARGE SCALE GENOMIC DNA]</scope>
    <source>
        <strain evidence="2">wDCs-4</strain>
    </source>
</reference>
<sequence length="373" mass="39337">MIRLGLIVNPLAGIGGAVGLKGSDGAATVSRALALGAEKKAGLRTLQALKLLVPLQEQCEFVTCPGEMGAIWLEQAGLSCTVLDLTLVAANQTCREDTLEAARLMLKEALDVLLFAGGDGTARDICSVVDNTLPVLGIPAGVKIHSGVYGITPVASAEVICQLVKGGLVDMRESEVRDLDEDAFRRGVVRARHYGDMRVPAVGHFIQAVKQGGAEVEELVLADIAATLQQEMEDGCLYLMGSGKTTQAIMAAMGLEGTLLGVDAILDGQLVGCDLNEQGILALLDNYPIRQAVLSVMGGQGHIIGRGNQQFSVTVLTRIGRDNINLVSTKTKITALAGRPLVIDSGDSRFDTDWAGTMEILTGYQDRILYPVG</sequence>
<keyword evidence="1" id="KW-0418">Kinase</keyword>
<evidence type="ECO:0000313" key="2">
    <source>
        <dbReference type="Proteomes" id="UP001620597"/>
    </source>
</evidence>
<dbReference type="InterPro" id="IPR011386">
    <property type="entry name" value="Put_ATP-NAD_kin"/>
</dbReference>
<evidence type="ECO:0000313" key="1">
    <source>
        <dbReference type="EMBL" id="MFK4752643.1"/>
    </source>
</evidence>
<dbReference type="Pfam" id="PF20143">
    <property type="entry name" value="NAD_kinase_C"/>
    <property type="match status" value="1"/>
</dbReference>
<dbReference type="InterPro" id="IPR039065">
    <property type="entry name" value="AcoX-like"/>
</dbReference>
<dbReference type="EMBL" id="JBBKTX010000010">
    <property type="protein sequence ID" value="MFK4752643.1"/>
    <property type="molecule type" value="Genomic_DNA"/>
</dbReference>
<dbReference type="Pfam" id="PF01513">
    <property type="entry name" value="NAD_kinase"/>
    <property type="match status" value="1"/>
</dbReference>